<dbReference type="Proteomes" id="UP001329430">
    <property type="component" value="Chromosome 1"/>
</dbReference>
<dbReference type="AlphaFoldDB" id="A0AAN7VIV9"/>
<sequence>MFQLNDITNRHGTILDLVFSNTRFTSLQSADQYLVNIDHYHPPLMSFISLDVSNIQCLKYDLISYDFKNVDYSSLNRYLRYIDWDCMFKNLSLEQMVSTFYDLIHTSIALFVPVYRYKSFTYPVWFNAELKALIIRKKCAHIKYKKSGLLCDYELFGNLRADCKQLAKLCYSNYVNKIENNIIHNPKNFWKFVGNKKNSSNSLPVTMFLNDVSSSSGDEIVNLFAENFCLAYNKIPNGNIGAQTPSCNSNLLKYRRLLLPKKFWSISYYQ</sequence>
<name>A0AAN7VIV9_9COLE</name>
<comment type="caution">
    <text evidence="1">The sequence shown here is derived from an EMBL/GenBank/DDBJ whole genome shotgun (WGS) entry which is preliminary data.</text>
</comment>
<organism evidence="1 2">
    <name type="scientific">Pyrocoelia pectoralis</name>
    <dbReference type="NCBI Taxonomy" id="417401"/>
    <lineage>
        <taxon>Eukaryota</taxon>
        <taxon>Metazoa</taxon>
        <taxon>Ecdysozoa</taxon>
        <taxon>Arthropoda</taxon>
        <taxon>Hexapoda</taxon>
        <taxon>Insecta</taxon>
        <taxon>Pterygota</taxon>
        <taxon>Neoptera</taxon>
        <taxon>Endopterygota</taxon>
        <taxon>Coleoptera</taxon>
        <taxon>Polyphaga</taxon>
        <taxon>Elateriformia</taxon>
        <taxon>Elateroidea</taxon>
        <taxon>Lampyridae</taxon>
        <taxon>Lampyrinae</taxon>
        <taxon>Pyrocoelia</taxon>
    </lineage>
</organism>
<dbReference type="EMBL" id="JAVRBK010000001">
    <property type="protein sequence ID" value="KAK5649182.1"/>
    <property type="molecule type" value="Genomic_DNA"/>
</dbReference>
<evidence type="ECO:0000313" key="1">
    <source>
        <dbReference type="EMBL" id="KAK5649182.1"/>
    </source>
</evidence>
<dbReference type="PANTHER" id="PTHR33395:SF21">
    <property type="entry name" value="PERICARDIN"/>
    <property type="match status" value="1"/>
</dbReference>
<reference evidence="1 2" key="1">
    <citation type="journal article" date="2024" name="Insects">
        <title>An Improved Chromosome-Level Genome Assembly of the Firefly Pyrocoelia pectoralis.</title>
        <authorList>
            <person name="Fu X."/>
            <person name="Meyer-Rochow V.B."/>
            <person name="Ballantyne L."/>
            <person name="Zhu X."/>
        </authorList>
    </citation>
    <scope>NUCLEOTIDE SEQUENCE [LARGE SCALE GENOMIC DNA]</scope>
    <source>
        <strain evidence="1">XCY_ONT2</strain>
    </source>
</reference>
<protein>
    <submittedName>
        <fullName evidence="1">Uncharacterized protein</fullName>
    </submittedName>
</protein>
<proteinExistence type="predicted"/>
<dbReference type="GO" id="GO:0007508">
    <property type="term" value="P:larval heart development"/>
    <property type="evidence" value="ECO:0007669"/>
    <property type="project" value="TreeGrafter"/>
</dbReference>
<keyword evidence="2" id="KW-1185">Reference proteome</keyword>
<gene>
    <name evidence="1" type="ORF">RI129_000211</name>
</gene>
<dbReference type="GO" id="GO:0031012">
    <property type="term" value="C:extracellular matrix"/>
    <property type="evidence" value="ECO:0007669"/>
    <property type="project" value="TreeGrafter"/>
</dbReference>
<dbReference type="PANTHER" id="PTHR33395">
    <property type="entry name" value="TRANSCRIPTASE, PUTATIVE-RELATED-RELATED"/>
    <property type="match status" value="1"/>
</dbReference>
<accession>A0AAN7VIV9</accession>
<dbReference type="GO" id="GO:0061343">
    <property type="term" value="P:cell adhesion involved in heart morphogenesis"/>
    <property type="evidence" value="ECO:0007669"/>
    <property type="project" value="TreeGrafter"/>
</dbReference>
<evidence type="ECO:0000313" key="2">
    <source>
        <dbReference type="Proteomes" id="UP001329430"/>
    </source>
</evidence>